<evidence type="ECO:0000313" key="4">
    <source>
        <dbReference type="Proteomes" id="UP000266673"/>
    </source>
</evidence>
<organism evidence="3 4">
    <name type="scientific">Gigaspora rosea</name>
    <dbReference type="NCBI Taxonomy" id="44941"/>
    <lineage>
        <taxon>Eukaryota</taxon>
        <taxon>Fungi</taxon>
        <taxon>Fungi incertae sedis</taxon>
        <taxon>Mucoromycota</taxon>
        <taxon>Glomeromycotina</taxon>
        <taxon>Glomeromycetes</taxon>
        <taxon>Diversisporales</taxon>
        <taxon>Gigasporaceae</taxon>
        <taxon>Gigaspora</taxon>
    </lineage>
</organism>
<feature type="transmembrane region" description="Helical" evidence="2">
    <location>
        <begin position="120"/>
        <end position="142"/>
    </location>
</feature>
<keyword evidence="4" id="KW-1185">Reference proteome</keyword>
<feature type="region of interest" description="Disordered" evidence="1">
    <location>
        <begin position="32"/>
        <end position="52"/>
    </location>
</feature>
<dbReference type="Proteomes" id="UP000266673">
    <property type="component" value="Unassembled WGS sequence"/>
</dbReference>
<dbReference type="AlphaFoldDB" id="A0A397W586"/>
<keyword evidence="2" id="KW-0812">Transmembrane</keyword>
<evidence type="ECO:0000313" key="3">
    <source>
        <dbReference type="EMBL" id="RIB29261.1"/>
    </source>
</evidence>
<gene>
    <name evidence="3" type="ORF">C2G38_2155777</name>
</gene>
<comment type="caution">
    <text evidence="3">The sequence shown here is derived from an EMBL/GenBank/DDBJ whole genome shotgun (WGS) entry which is preliminary data.</text>
</comment>
<name>A0A397W586_9GLOM</name>
<evidence type="ECO:0000256" key="1">
    <source>
        <dbReference type="SAM" id="MobiDB-lite"/>
    </source>
</evidence>
<protein>
    <submittedName>
        <fullName evidence="3">Uncharacterized protein</fullName>
    </submittedName>
</protein>
<accession>A0A397W586</accession>
<dbReference type="EMBL" id="QKWP01000042">
    <property type="protein sequence ID" value="RIB29261.1"/>
    <property type="molecule type" value="Genomic_DNA"/>
</dbReference>
<keyword evidence="2" id="KW-1133">Transmembrane helix</keyword>
<reference evidence="3 4" key="1">
    <citation type="submission" date="2018-06" db="EMBL/GenBank/DDBJ databases">
        <title>Comparative genomics reveals the genomic features of Rhizophagus irregularis, R. cerebriforme, R. diaphanum and Gigaspora rosea, and their symbiotic lifestyle signature.</title>
        <authorList>
            <person name="Morin E."/>
            <person name="San Clemente H."/>
            <person name="Chen E.C.H."/>
            <person name="De La Providencia I."/>
            <person name="Hainaut M."/>
            <person name="Kuo A."/>
            <person name="Kohler A."/>
            <person name="Murat C."/>
            <person name="Tang N."/>
            <person name="Roy S."/>
            <person name="Loubradou J."/>
            <person name="Henrissat B."/>
            <person name="Grigoriev I.V."/>
            <person name="Corradi N."/>
            <person name="Roux C."/>
            <person name="Martin F.M."/>
        </authorList>
    </citation>
    <scope>NUCLEOTIDE SEQUENCE [LARGE SCALE GENOMIC DNA]</scope>
    <source>
        <strain evidence="3 4">DAOM 194757</strain>
    </source>
</reference>
<evidence type="ECO:0000256" key="2">
    <source>
        <dbReference type="SAM" id="Phobius"/>
    </source>
</evidence>
<keyword evidence="2" id="KW-0472">Membrane</keyword>
<feature type="compositionally biased region" description="Acidic residues" evidence="1">
    <location>
        <begin position="36"/>
        <end position="52"/>
    </location>
</feature>
<sequence length="143" mass="17038">MKSELKFSKENFNKEELEATISEISESLIDNKNLFDEEENEDEDDSFDLDDDESETYLNDLLIGEFIDLNFYDNNEIENNLSLNNQQQLETEEYSDHNLDLEALLDEKFQNLFFFAFIDFYNYCLKCRIFSIIFFSVAGFFIL</sequence>
<proteinExistence type="predicted"/>